<reference evidence="1 2" key="1">
    <citation type="submission" date="2024-08" db="EMBL/GenBank/DDBJ databases">
        <authorList>
            <person name="Cucini C."/>
            <person name="Frati F."/>
        </authorList>
    </citation>
    <scope>NUCLEOTIDE SEQUENCE [LARGE SCALE GENOMIC DNA]</scope>
</reference>
<protein>
    <submittedName>
        <fullName evidence="1">Uncharacterized protein</fullName>
    </submittedName>
</protein>
<name>A0ABP1RFF9_9HEXA</name>
<dbReference type="EMBL" id="CAXLJM020000072">
    <property type="protein sequence ID" value="CAL8126846.1"/>
    <property type="molecule type" value="Genomic_DNA"/>
</dbReference>
<accession>A0ABP1RFF9</accession>
<gene>
    <name evidence="1" type="ORF">ODALV1_LOCUS21578</name>
</gene>
<sequence length="216" mass="24763">MRLLAQDGNLEMDDLWKRAEAFHDFIQDERKESAKSLQAPGFAKTIDVKKFRYNPQLQNAQTESYKECANVKKACLSNRKKVKPMKATSLVPPPQAPQLSFLVPKIHRDMNRMCTPKIHSKPAVSPTLPSNKTSFQDTRLPRVTTADKLKSKIIMELMQFSTDKNPPAEKRPKTARKNFSTPRWEPVVNVLELVTSYIPESKSTSFTSNRNRRLSF</sequence>
<comment type="caution">
    <text evidence="1">The sequence shown here is derived from an EMBL/GenBank/DDBJ whole genome shotgun (WGS) entry which is preliminary data.</text>
</comment>
<organism evidence="1 2">
    <name type="scientific">Orchesella dallaii</name>
    <dbReference type="NCBI Taxonomy" id="48710"/>
    <lineage>
        <taxon>Eukaryota</taxon>
        <taxon>Metazoa</taxon>
        <taxon>Ecdysozoa</taxon>
        <taxon>Arthropoda</taxon>
        <taxon>Hexapoda</taxon>
        <taxon>Collembola</taxon>
        <taxon>Entomobryomorpha</taxon>
        <taxon>Entomobryoidea</taxon>
        <taxon>Orchesellidae</taxon>
        <taxon>Orchesellinae</taxon>
        <taxon>Orchesella</taxon>
    </lineage>
</organism>
<keyword evidence="2" id="KW-1185">Reference proteome</keyword>
<evidence type="ECO:0000313" key="2">
    <source>
        <dbReference type="Proteomes" id="UP001642540"/>
    </source>
</evidence>
<evidence type="ECO:0000313" key="1">
    <source>
        <dbReference type="EMBL" id="CAL8126846.1"/>
    </source>
</evidence>
<proteinExistence type="predicted"/>
<dbReference type="Proteomes" id="UP001642540">
    <property type="component" value="Unassembled WGS sequence"/>
</dbReference>